<dbReference type="NCBIfam" id="NF008413">
    <property type="entry name" value="PRK11239.1"/>
    <property type="match status" value="1"/>
</dbReference>
<keyword evidence="4" id="KW-1185">Reference proteome</keyword>
<name>A0A848MG77_9GAMM</name>
<keyword evidence="2" id="KW-0175">Coiled coil</keyword>
<accession>A0A848MG77</accession>
<evidence type="ECO:0000256" key="2">
    <source>
        <dbReference type="SAM" id="Coils"/>
    </source>
</evidence>
<dbReference type="Proteomes" id="UP000585363">
    <property type="component" value="Unassembled WGS sequence"/>
</dbReference>
<dbReference type="PANTHER" id="PTHR38768:SF1">
    <property type="entry name" value="UPF0502 PROTEIN YCEH"/>
    <property type="match status" value="1"/>
</dbReference>
<feature type="coiled-coil region" evidence="2">
    <location>
        <begin position="190"/>
        <end position="217"/>
    </location>
</feature>
<protein>
    <submittedName>
        <fullName evidence="3">DUF480 domain-containing protein</fullName>
    </submittedName>
</protein>
<evidence type="ECO:0000313" key="4">
    <source>
        <dbReference type="Proteomes" id="UP000585363"/>
    </source>
</evidence>
<proteinExistence type="inferred from homology"/>
<dbReference type="Pfam" id="PF04337">
    <property type="entry name" value="DUF480"/>
    <property type="match status" value="1"/>
</dbReference>
<comment type="caution">
    <text evidence="3">The sequence shown here is derived from an EMBL/GenBank/DDBJ whole genome shotgun (WGS) entry which is preliminary data.</text>
</comment>
<sequence>MKYLFSDKEARVIGCMLEKQLTTPEQYPLSLNSLTTACNQKTNREPVMELSESEVQQTLDLLLRKHLIRSVSGSRTMKYEHRFCNSEFGNLKFSAEEVAVITTLLLRGAQTPGELRTRSNRLHDFSDVSEVENTLQTLATREDGPFCVRLAREPGKRESRHMHLFSGEVSDVADDEEVSLTGGGLRQATDDELVARVSVLETEVAELKQRLDHLLARLAD</sequence>
<dbReference type="Gene3D" id="1.10.10.10">
    <property type="entry name" value="Winged helix-like DNA-binding domain superfamily/Winged helix DNA-binding domain"/>
    <property type="match status" value="2"/>
</dbReference>
<dbReference type="InterPro" id="IPR036388">
    <property type="entry name" value="WH-like_DNA-bd_sf"/>
</dbReference>
<dbReference type="AlphaFoldDB" id="A0A848MG77"/>
<comment type="similarity">
    <text evidence="1">Belongs to the UPF0502 family.</text>
</comment>
<gene>
    <name evidence="3" type="ORF">GW590_07360</name>
</gene>
<organism evidence="3 4">
    <name type="scientific">Rouxiella aceris</name>
    <dbReference type="NCBI Taxonomy" id="2703884"/>
    <lineage>
        <taxon>Bacteria</taxon>
        <taxon>Pseudomonadati</taxon>
        <taxon>Pseudomonadota</taxon>
        <taxon>Gammaproteobacteria</taxon>
        <taxon>Enterobacterales</taxon>
        <taxon>Yersiniaceae</taxon>
        <taxon>Rouxiella</taxon>
    </lineage>
</organism>
<reference evidence="3 4" key="2">
    <citation type="submission" date="2020-06" db="EMBL/GenBank/DDBJ databases">
        <title>Polyphasic characterization of a Rahnella strain isolated from tree sap.</title>
        <authorList>
            <person name="Kim I.S."/>
        </authorList>
    </citation>
    <scope>NUCLEOTIDE SEQUENCE [LARGE SCALE GENOMIC DNA]</scope>
    <source>
        <strain evidence="3 4">SAP-1</strain>
    </source>
</reference>
<dbReference type="RefSeq" id="WP_169402367.1">
    <property type="nucleotide sequence ID" value="NZ_JAADJU010000003.1"/>
</dbReference>
<evidence type="ECO:0000256" key="1">
    <source>
        <dbReference type="HAMAP-Rule" id="MF_01584"/>
    </source>
</evidence>
<dbReference type="EMBL" id="JAADJU010000003">
    <property type="protein sequence ID" value="NMP26675.1"/>
    <property type="molecule type" value="Genomic_DNA"/>
</dbReference>
<dbReference type="InterPro" id="IPR007432">
    <property type="entry name" value="DUF480"/>
</dbReference>
<evidence type="ECO:0000313" key="3">
    <source>
        <dbReference type="EMBL" id="NMP26675.1"/>
    </source>
</evidence>
<dbReference type="HAMAP" id="MF_01584">
    <property type="entry name" value="UPF0502"/>
    <property type="match status" value="1"/>
</dbReference>
<reference evidence="3 4" key="1">
    <citation type="submission" date="2020-01" db="EMBL/GenBank/DDBJ databases">
        <authorList>
            <person name="Lee S.D."/>
        </authorList>
    </citation>
    <scope>NUCLEOTIDE SEQUENCE [LARGE SCALE GENOMIC DNA]</scope>
    <source>
        <strain evidence="3 4">SAP-1</strain>
    </source>
</reference>
<dbReference type="PANTHER" id="PTHR38768">
    <property type="entry name" value="UPF0502 PROTEIN YCEH"/>
    <property type="match status" value="1"/>
</dbReference>
<dbReference type="SUPFAM" id="SSF46785">
    <property type="entry name" value="Winged helix' DNA-binding domain"/>
    <property type="match status" value="2"/>
</dbReference>
<dbReference type="InterPro" id="IPR036390">
    <property type="entry name" value="WH_DNA-bd_sf"/>
</dbReference>